<sequence length="262" mass="28608">MIYDLSSVYQPRKSGAYQMLRGINEAVSTTYSSDKSDTEIADLADKKAQNEDDKSGITVALEDFTDAMSGLHGYSSSNLDSSDTKTGFFGSGADNIFKTEQGQEIVAKRGNVFQSDLYESEYNKNGGIRYAKNVDDMAQAAINFAKADIAAIEKANKLANGGNTNGKLEVSEIGTYTNFNGVVKNVMEDMNITGSKSSLTAEEYAAYMMVADGLSEVDGVTVRYDSSKMDGLVTEEEARLMQDLDDEELQALAKRVYDQYIK</sequence>
<dbReference type="EMBL" id="DVJQ01000050">
    <property type="protein sequence ID" value="HIS74610.1"/>
    <property type="molecule type" value="Genomic_DNA"/>
</dbReference>
<dbReference type="Proteomes" id="UP000886865">
    <property type="component" value="Unassembled WGS sequence"/>
</dbReference>
<reference evidence="1" key="2">
    <citation type="journal article" date="2021" name="PeerJ">
        <title>Extensive microbial diversity within the chicken gut microbiome revealed by metagenomics and culture.</title>
        <authorList>
            <person name="Gilroy R."/>
            <person name="Ravi A."/>
            <person name="Getino M."/>
            <person name="Pursley I."/>
            <person name="Horton D.L."/>
            <person name="Alikhan N.F."/>
            <person name="Baker D."/>
            <person name="Gharbi K."/>
            <person name="Hall N."/>
            <person name="Watson M."/>
            <person name="Adriaenssens E.M."/>
            <person name="Foster-Nyarko E."/>
            <person name="Jarju S."/>
            <person name="Secka A."/>
            <person name="Antonio M."/>
            <person name="Oren A."/>
            <person name="Chaudhuri R.R."/>
            <person name="La Ragione R."/>
            <person name="Hildebrand F."/>
            <person name="Pallen M.J."/>
        </authorList>
    </citation>
    <scope>NUCLEOTIDE SEQUENCE</scope>
    <source>
        <strain evidence="1">CHK152-2871</strain>
    </source>
</reference>
<accession>A0A9D1FJZ9</accession>
<organism evidence="1 2">
    <name type="scientific">Candidatus Galligastranaerophilus intestinavium</name>
    <dbReference type="NCBI Taxonomy" id="2840836"/>
    <lineage>
        <taxon>Bacteria</taxon>
        <taxon>Candidatus Galligastranaerophilus</taxon>
    </lineage>
</organism>
<comment type="caution">
    <text evidence="1">The sequence shown here is derived from an EMBL/GenBank/DDBJ whole genome shotgun (WGS) entry which is preliminary data.</text>
</comment>
<name>A0A9D1FJZ9_9BACT</name>
<reference evidence="1" key="1">
    <citation type="submission" date="2020-10" db="EMBL/GenBank/DDBJ databases">
        <authorList>
            <person name="Gilroy R."/>
        </authorList>
    </citation>
    <scope>NUCLEOTIDE SEQUENCE</scope>
    <source>
        <strain evidence="1">CHK152-2871</strain>
    </source>
</reference>
<dbReference type="AlphaFoldDB" id="A0A9D1FJZ9"/>
<evidence type="ECO:0000313" key="1">
    <source>
        <dbReference type="EMBL" id="HIS74610.1"/>
    </source>
</evidence>
<protein>
    <submittedName>
        <fullName evidence="1">Uncharacterized protein</fullName>
    </submittedName>
</protein>
<gene>
    <name evidence="1" type="ORF">IAA86_06285</name>
</gene>
<proteinExistence type="predicted"/>
<evidence type="ECO:0000313" key="2">
    <source>
        <dbReference type="Proteomes" id="UP000886865"/>
    </source>
</evidence>